<evidence type="ECO:0000259" key="6">
    <source>
        <dbReference type="Pfam" id="PF02900"/>
    </source>
</evidence>
<keyword evidence="4" id="KW-0862">Zinc</keyword>
<dbReference type="Gene3D" id="3.40.830.10">
    <property type="entry name" value="LigB-like"/>
    <property type="match status" value="1"/>
</dbReference>
<dbReference type="GO" id="GO:0051213">
    <property type="term" value="F:dioxygenase activity"/>
    <property type="evidence" value="ECO:0007669"/>
    <property type="project" value="UniProtKB-KW"/>
</dbReference>
<evidence type="ECO:0000256" key="5">
    <source>
        <dbReference type="ARBA" id="ARBA00023002"/>
    </source>
</evidence>
<keyword evidence="8" id="KW-1185">Reference proteome</keyword>
<evidence type="ECO:0000256" key="3">
    <source>
        <dbReference type="ARBA" id="ARBA00022723"/>
    </source>
</evidence>
<dbReference type="CDD" id="cd07363">
    <property type="entry name" value="45_DOPA_Dioxygenase"/>
    <property type="match status" value="1"/>
</dbReference>
<comment type="cofactor">
    <cofactor evidence="1">
        <name>Zn(2+)</name>
        <dbReference type="ChEBI" id="CHEBI:29105"/>
    </cofactor>
</comment>
<feature type="domain" description="Extradiol ring-cleavage dioxygenase class III enzyme subunit B" evidence="6">
    <location>
        <begin position="12"/>
        <end position="250"/>
    </location>
</feature>
<dbReference type="InterPro" id="IPR004183">
    <property type="entry name" value="Xdiol_dOase_suB"/>
</dbReference>
<keyword evidence="7" id="KW-0223">Dioxygenase</keyword>
<dbReference type="PANTHER" id="PTHR30096:SF0">
    <property type="entry name" value="4,5-DOPA DIOXYGENASE EXTRADIOL-LIKE PROTEIN"/>
    <property type="match status" value="1"/>
</dbReference>
<dbReference type="Proteomes" id="UP001596084">
    <property type="component" value="Unassembled WGS sequence"/>
</dbReference>
<comment type="caution">
    <text evidence="7">The sequence shown here is derived from an EMBL/GenBank/DDBJ whole genome shotgun (WGS) entry which is preliminary data.</text>
</comment>
<name>A0ABW0QID4_9BURK</name>
<dbReference type="PIRSF" id="PIRSF006157">
    <property type="entry name" value="Doxgns_DODA"/>
    <property type="match status" value="1"/>
</dbReference>
<keyword evidence="3" id="KW-0479">Metal-binding</keyword>
<evidence type="ECO:0000256" key="1">
    <source>
        <dbReference type="ARBA" id="ARBA00001947"/>
    </source>
</evidence>
<dbReference type="InterPro" id="IPR014436">
    <property type="entry name" value="Extradiol_dOase_DODA"/>
</dbReference>
<reference evidence="8" key="1">
    <citation type="journal article" date="2019" name="Int. J. Syst. Evol. Microbiol.">
        <title>The Global Catalogue of Microorganisms (GCM) 10K type strain sequencing project: providing services to taxonomists for standard genome sequencing and annotation.</title>
        <authorList>
            <consortium name="The Broad Institute Genomics Platform"/>
            <consortium name="The Broad Institute Genome Sequencing Center for Infectious Disease"/>
            <person name="Wu L."/>
            <person name="Ma J."/>
        </authorList>
    </citation>
    <scope>NUCLEOTIDE SEQUENCE [LARGE SCALE GENOMIC DNA]</scope>
    <source>
        <strain evidence="8">CGMCC 4.7277</strain>
    </source>
</reference>
<protein>
    <submittedName>
        <fullName evidence="7">DODA-type extradiol aromatic ring-opening family dioxygenase</fullName>
        <ecNumber evidence="7">1.13.-.-</ecNumber>
    </submittedName>
</protein>
<dbReference type="EC" id="1.13.-.-" evidence="7"/>
<gene>
    <name evidence="7" type="ORF">ACFPP7_24760</name>
</gene>
<comment type="similarity">
    <text evidence="2">Belongs to the DODA-type extradiol aromatic ring-opening dioxygenase family.</text>
</comment>
<organism evidence="7 8">
    <name type="scientific">Polaromonas jejuensis</name>
    <dbReference type="NCBI Taxonomy" id="457502"/>
    <lineage>
        <taxon>Bacteria</taxon>
        <taxon>Pseudomonadati</taxon>
        <taxon>Pseudomonadota</taxon>
        <taxon>Betaproteobacteria</taxon>
        <taxon>Burkholderiales</taxon>
        <taxon>Comamonadaceae</taxon>
        <taxon>Polaromonas</taxon>
    </lineage>
</organism>
<proteinExistence type="inferred from homology"/>
<evidence type="ECO:0000256" key="2">
    <source>
        <dbReference type="ARBA" id="ARBA00007581"/>
    </source>
</evidence>
<evidence type="ECO:0000313" key="8">
    <source>
        <dbReference type="Proteomes" id="UP001596084"/>
    </source>
</evidence>
<dbReference type="Pfam" id="PF02900">
    <property type="entry name" value="LigB"/>
    <property type="match status" value="1"/>
</dbReference>
<dbReference type="SUPFAM" id="SSF53213">
    <property type="entry name" value="LigB-like"/>
    <property type="match status" value="1"/>
</dbReference>
<accession>A0ABW0QID4</accession>
<dbReference type="RefSeq" id="WP_157090229.1">
    <property type="nucleotide sequence ID" value="NZ_JBHSMX010000066.1"/>
</dbReference>
<evidence type="ECO:0000313" key="7">
    <source>
        <dbReference type="EMBL" id="MFC5524095.1"/>
    </source>
</evidence>
<sequence>MSRPALPLLPVLYVSHGAPLFAIEAGTTGPALTRWGRQLAASATLRGIVIMSPHWMARAPAVMSNPAPATWHDFGGFPPALYELQYPAAGHPALASEVLGLLKAAGLPADSDAERPLDHGAWVPLMHLFPEAQVPVVQVALPVGAGPAQVLAMGRALSGLREQGVLLIGSGSMTHNLREFFGGAREPAPYVIEFSRWVESAIERGDQATLLDYRRQAPHAQRAHPSEDHFLPLFFALGAAGWGEDESVKADYLSREVMYGILAMDSFALATAQPA</sequence>
<dbReference type="EMBL" id="JBHSMX010000066">
    <property type="protein sequence ID" value="MFC5524095.1"/>
    <property type="molecule type" value="Genomic_DNA"/>
</dbReference>
<keyword evidence="5 7" id="KW-0560">Oxidoreductase</keyword>
<evidence type="ECO:0000256" key="4">
    <source>
        <dbReference type="ARBA" id="ARBA00022833"/>
    </source>
</evidence>
<dbReference type="PANTHER" id="PTHR30096">
    <property type="entry name" value="4,5-DOPA DIOXYGENASE EXTRADIOL-LIKE PROTEIN"/>
    <property type="match status" value="1"/>
</dbReference>